<evidence type="ECO:0000256" key="2">
    <source>
        <dbReference type="ARBA" id="ARBA00008472"/>
    </source>
</evidence>
<dbReference type="InterPro" id="IPR038430">
    <property type="entry name" value="NDAH_ubi_oxred_su3_sf"/>
</dbReference>
<dbReference type="Pfam" id="PF00507">
    <property type="entry name" value="Oxidored_q4"/>
    <property type="match status" value="1"/>
</dbReference>
<gene>
    <name evidence="9" type="ORF">EYH37_01325</name>
</gene>
<keyword evidence="4 7" id="KW-0812">Transmembrane</keyword>
<sequence length="113" mass="12638">MLAAFITFVVAILATAVLFWVIALLYAPKGESVAKHVPYECAVPPEGPLPKKSNFRYYFFGILFLVMDMVGMFIALEAITNGQAIWIYLLFVIPLLLAIWHIIGGKKYVDQVS</sequence>
<name>A0A9D0YPC6_AQUAO</name>
<reference evidence="9" key="1">
    <citation type="journal article" date="2020" name="ISME J.">
        <title>Gammaproteobacteria mediating utilization of methyl-, sulfur- and petroleum organic compounds in deep ocean hydrothermal plumes.</title>
        <authorList>
            <person name="Zhou Z."/>
            <person name="Liu Y."/>
            <person name="Pan J."/>
            <person name="Cron B.R."/>
            <person name="Toner B.M."/>
            <person name="Anantharaman K."/>
            <person name="Breier J.A."/>
            <person name="Dick G.J."/>
            <person name="Li M."/>
        </authorList>
    </citation>
    <scope>NUCLEOTIDE SEQUENCE</scope>
    <source>
        <strain evidence="9">SZUA-1501</strain>
    </source>
</reference>
<comment type="function">
    <text evidence="7">NDH-1 shuttles electrons from NADH, via FMN and iron-sulfur (Fe-S) centers, to quinones in the respiratory chain.</text>
</comment>
<dbReference type="InterPro" id="IPR000440">
    <property type="entry name" value="NADH_UbQ/plastoQ_OxRdtase_su3"/>
</dbReference>
<keyword evidence="5 8" id="KW-1133">Transmembrane helix</keyword>
<feature type="transmembrane region" description="Helical" evidence="8">
    <location>
        <begin position="85"/>
        <end position="103"/>
    </location>
</feature>
<dbReference type="GO" id="GO:0008137">
    <property type="term" value="F:NADH dehydrogenase (ubiquinone) activity"/>
    <property type="evidence" value="ECO:0007669"/>
    <property type="project" value="InterPro"/>
</dbReference>
<keyword evidence="3" id="KW-0813">Transport</keyword>
<dbReference type="AlphaFoldDB" id="A0A9D0YPC6"/>
<evidence type="ECO:0000256" key="5">
    <source>
        <dbReference type="ARBA" id="ARBA00022989"/>
    </source>
</evidence>
<keyword evidence="6 8" id="KW-0472">Membrane</keyword>
<dbReference type="EC" id="7.1.1.-" evidence="7"/>
<comment type="similarity">
    <text evidence="2 7">Belongs to the complex I subunit 3 family.</text>
</comment>
<evidence type="ECO:0000256" key="1">
    <source>
        <dbReference type="ARBA" id="ARBA00004370"/>
    </source>
</evidence>
<evidence type="ECO:0000256" key="6">
    <source>
        <dbReference type="ARBA" id="ARBA00023136"/>
    </source>
</evidence>
<evidence type="ECO:0000313" key="10">
    <source>
        <dbReference type="Proteomes" id="UP000606463"/>
    </source>
</evidence>
<keyword evidence="7" id="KW-0874">Quinone</keyword>
<dbReference type="GO" id="GO:0048038">
    <property type="term" value="F:quinone binding"/>
    <property type="evidence" value="ECO:0007669"/>
    <property type="project" value="UniProtKB-KW"/>
</dbReference>
<dbReference type="EMBL" id="DQVE01000014">
    <property type="protein sequence ID" value="HIP97997.1"/>
    <property type="molecule type" value="Genomic_DNA"/>
</dbReference>
<evidence type="ECO:0000256" key="4">
    <source>
        <dbReference type="ARBA" id="ARBA00022692"/>
    </source>
</evidence>
<proteinExistence type="inferred from homology"/>
<comment type="catalytic activity">
    <reaction evidence="7">
        <text>a quinone + NADH + 5 H(+)(in) = a quinol + NAD(+) + 4 H(+)(out)</text>
        <dbReference type="Rhea" id="RHEA:57888"/>
        <dbReference type="ChEBI" id="CHEBI:15378"/>
        <dbReference type="ChEBI" id="CHEBI:24646"/>
        <dbReference type="ChEBI" id="CHEBI:57540"/>
        <dbReference type="ChEBI" id="CHEBI:57945"/>
        <dbReference type="ChEBI" id="CHEBI:132124"/>
    </reaction>
</comment>
<evidence type="ECO:0000256" key="7">
    <source>
        <dbReference type="RuleBase" id="RU003639"/>
    </source>
</evidence>
<comment type="caution">
    <text evidence="9">The sequence shown here is derived from an EMBL/GenBank/DDBJ whole genome shotgun (WGS) entry which is preliminary data.</text>
</comment>
<feature type="transmembrane region" description="Helical" evidence="8">
    <location>
        <begin position="57"/>
        <end position="79"/>
    </location>
</feature>
<comment type="subcellular location">
    <subcellularLocation>
        <location evidence="7">Cell membrane</location>
        <topology evidence="7">Multi-pass membrane protein</topology>
    </subcellularLocation>
    <subcellularLocation>
        <location evidence="1">Membrane</location>
    </subcellularLocation>
</comment>
<accession>A0A9D0YPC6</accession>
<evidence type="ECO:0000313" key="9">
    <source>
        <dbReference type="EMBL" id="HIP97997.1"/>
    </source>
</evidence>
<protein>
    <recommendedName>
        <fullName evidence="7">NADH-quinone oxidoreductase subunit</fullName>
        <ecNumber evidence="7">7.1.1.-</ecNumber>
    </recommendedName>
</protein>
<evidence type="ECO:0000256" key="8">
    <source>
        <dbReference type="SAM" id="Phobius"/>
    </source>
</evidence>
<feature type="transmembrane region" description="Helical" evidence="8">
    <location>
        <begin position="6"/>
        <end position="27"/>
    </location>
</feature>
<organism evidence="9 10">
    <name type="scientific">Aquifex aeolicus</name>
    <dbReference type="NCBI Taxonomy" id="63363"/>
    <lineage>
        <taxon>Bacteria</taxon>
        <taxon>Pseudomonadati</taxon>
        <taxon>Aquificota</taxon>
        <taxon>Aquificia</taxon>
        <taxon>Aquificales</taxon>
        <taxon>Aquificaceae</taxon>
        <taxon>Aquifex</taxon>
    </lineage>
</organism>
<dbReference type="Gene3D" id="1.20.58.1610">
    <property type="entry name" value="NADH:ubiquinone/plastoquinone oxidoreductase, chain 3"/>
    <property type="match status" value="1"/>
</dbReference>
<evidence type="ECO:0000256" key="3">
    <source>
        <dbReference type="ARBA" id="ARBA00022448"/>
    </source>
</evidence>
<dbReference type="Proteomes" id="UP000606463">
    <property type="component" value="Unassembled WGS sequence"/>
</dbReference>
<keyword evidence="7" id="KW-0520">NAD</keyword>
<dbReference type="GO" id="GO:0005886">
    <property type="term" value="C:plasma membrane"/>
    <property type="evidence" value="ECO:0007669"/>
    <property type="project" value="UniProtKB-SubCell"/>
</dbReference>